<keyword evidence="1" id="KW-0732">Signal</keyword>
<evidence type="ECO:0000313" key="3">
    <source>
        <dbReference type="Proteomes" id="UP001139353"/>
    </source>
</evidence>
<sequence length="226" mass="24070">MKKKFVLVAAALVTSFGALAADGNSPMQAPEISVCSKGNLSPRTVSFEVLENTAVLHALHTESGKGTCWARLGDKGTDGYASGAVEVRKVGGTQHIDGLGDVMHYDIWVSQGHFSTRAGFADRFITTDAALLLDGDGTVVRAGMLSKAHPEASEILLSDGERLVIDGVVIAVGYKAPVLVDYNGGRKTYSMSKFTREELETIDHAVARLDGKERELVQSALSVSFE</sequence>
<dbReference type="EMBL" id="JAJLJH010000004">
    <property type="protein sequence ID" value="MCK9687287.1"/>
    <property type="molecule type" value="Genomic_DNA"/>
</dbReference>
<protein>
    <submittedName>
        <fullName evidence="2">Uncharacterized protein</fullName>
    </submittedName>
</protein>
<dbReference type="RefSeq" id="WP_275683327.1">
    <property type="nucleotide sequence ID" value="NZ_JAJLJH010000004.1"/>
</dbReference>
<proteinExistence type="predicted"/>
<organism evidence="2 3">
    <name type="scientific">Scleromatobacter humisilvae</name>
    <dbReference type="NCBI Taxonomy" id="2897159"/>
    <lineage>
        <taxon>Bacteria</taxon>
        <taxon>Pseudomonadati</taxon>
        <taxon>Pseudomonadota</taxon>
        <taxon>Betaproteobacteria</taxon>
        <taxon>Burkholderiales</taxon>
        <taxon>Sphaerotilaceae</taxon>
        <taxon>Scleromatobacter</taxon>
    </lineage>
</organism>
<reference evidence="2" key="1">
    <citation type="submission" date="2021-11" db="EMBL/GenBank/DDBJ databases">
        <title>BS-T2-15 a new species belonging to the Comamonadaceae family isolated from the soil of a French oak forest.</title>
        <authorList>
            <person name="Mieszkin S."/>
            <person name="Alain K."/>
        </authorList>
    </citation>
    <scope>NUCLEOTIDE SEQUENCE</scope>
    <source>
        <strain evidence="2">BS-T2-15</strain>
    </source>
</reference>
<accession>A0A9X2C0F8</accession>
<comment type="caution">
    <text evidence="2">The sequence shown here is derived from an EMBL/GenBank/DDBJ whole genome shotgun (WGS) entry which is preliminary data.</text>
</comment>
<dbReference type="Proteomes" id="UP001139353">
    <property type="component" value="Unassembled WGS sequence"/>
</dbReference>
<evidence type="ECO:0000256" key="1">
    <source>
        <dbReference type="SAM" id="SignalP"/>
    </source>
</evidence>
<feature type="chain" id="PRO_5040755680" evidence="1">
    <location>
        <begin position="21"/>
        <end position="226"/>
    </location>
</feature>
<feature type="signal peptide" evidence="1">
    <location>
        <begin position="1"/>
        <end position="20"/>
    </location>
</feature>
<name>A0A9X2C0F8_9BURK</name>
<dbReference type="AlphaFoldDB" id="A0A9X2C0F8"/>
<gene>
    <name evidence="2" type="ORF">LPC04_16395</name>
</gene>
<evidence type="ECO:0000313" key="2">
    <source>
        <dbReference type="EMBL" id="MCK9687287.1"/>
    </source>
</evidence>
<keyword evidence="3" id="KW-1185">Reference proteome</keyword>